<evidence type="ECO:0000259" key="2">
    <source>
        <dbReference type="Pfam" id="PF13391"/>
    </source>
</evidence>
<keyword evidence="4" id="KW-1185">Reference proteome</keyword>
<comment type="caution">
    <text evidence="3">The sequence shown here is derived from an EMBL/GenBank/DDBJ whole genome shotgun (WGS) entry which is preliminary data.</text>
</comment>
<evidence type="ECO:0000313" key="3">
    <source>
        <dbReference type="EMBL" id="RDW81428.1"/>
    </source>
</evidence>
<protein>
    <recommendedName>
        <fullName evidence="2">HNH nuclease domain-containing protein</fullName>
    </recommendedName>
</protein>
<dbReference type="AlphaFoldDB" id="A0A3D8S573"/>
<feature type="compositionally biased region" description="Low complexity" evidence="1">
    <location>
        <begin position="1"/>
        <end position="29"/>
    </location>
</feature>
<dbReference type="Pfam" id="PF13391">
    <property type="entry name" value="HNH_2"/>
    <property type="match status" value="1"/>
</dbReference>
<dbReference type="RefSeq" id="XP_026604481.1">
    <property type="nucleotide sequence ID" value="XM_026747001.1"/>
</dbReference>
<dbReference type="Proteomes" id="UP000256690">
    <property type="component" value="Unassembled WGS sequence"/>
</dbReference>
<organism evidence="3 4">
    <name type="scientific">Aspergillus mulundensis</name>
    <dbReference type="NCBI Taxonomy" id="1810919"/>
    <lineage>
        <taxon>Eukaryota</taxon>
        <taxon>Fungi</taxon>
        <taxon>Dikarya</taxon>
        <taxon>Ascomycota</taxon>
        <taxon>Pezizomycotina</taxon>
        <taxon>Eurotiomycetes</taxon>
        <taxon>Eurotiomycetidae</taxon>
        <taxon>Eurotiales</taxon>
        <taxon>Aspergillaceae</taxon>
        <taxon>Aspergillus</taxon>
        <taxon>Aspergillus subgen. Nidulantes</taxon>
    </lineage>
</organism>
<feature type="compositionally biased region" description="Low complexity" evidence="1">
    <location>
        <begin position="161"/>
        <end position="189"/>
    </location>
</feature>
<evidence type="ECO:0000256" key="1">
    <source>
        <dbReference type="SAM" id="MobiDB-lite"/>
    </source>
</evidence>
<gene>
    <name evidence="3" type="ORF">DSM5745_04985</name>
</gene>
<name>A0A3D8S573_9EURO</name>
<reference evidence="3 4" key="1">
    <citation type="journal article" date="2018" name="IMA Fungus">
        <title>IMA Genome-F 9: Draft genome sequence of Annulohypoxylon stygium, Aspergillus mulundensis, Berkeleyomyces basicola (syn. Thielaviopsis basicola), Ceratocystis smalleyi, two Cercospora beticola strains, Coleophoma cylindrospora, Fusarium fracticaudum, Phialophora cf. hyalina, and Morchella septimelata.</title>
        <authorList>
            <person name="Wingfield B.D."/>
            <person name="Bills G.F."/>
            <person name="Dong Y."/>
            <person name="Huang W."/>
            <person name="Nel W.J."/>
            <person name="Swalarsk-Parry B.S."/>
            <person name="Vaghefi N."/>
            <person name="Wilken P.M."/>
            <person name="An Z."/>
            <person name="de Beer Z.W."/>
            <person name="De Vos L."/>
            <person name="Chen L."/>
            <person name="Duong T.A."/>
            <person name="Gao Y."/>
            <person name="Hammerbacher A."/>
            <person name="Kikkert J.R."/>
            <person name="Li Y."/>
            <person name="Li H."/>
            <person name="Li K."/>
            <person name="Li Q."/>
            <person name="Liu X."/>
            <person name="Ma X."/>
            <person name="Naidoo K."/>
            <person name="Pethybridge S.J."/>
            <person name="Sun J."/>
            <person name="Steenkamp E.T."/>
            <person name="van der Nest M.A."/>
            <person name="van Wyk S."/>
            <person name="Wingfield M.J."/>
            <person name="Xiong C."/>
            <person name="Yue Q."/>
            <person name="Zhang X."/>
        </authorList>
    </citation>
    <scope>NUCLEOTIDE SEQUENCE [LARGE SCALE GENOMIC DNA]</scope>
    <source>
        <strain evidence="3 4">DSM 5745</strain>
    </source>
</reference>
<proteinExistence type="predicted"/>
<sequence>MEPAASSPSSPAAATSSPALVSPTATSSAGRAPDPFPEFDDEKRRKLIQEIKKALEDPEETGKLTPMFVDPGKNACFWLAEYEYLERWFAKYIRGQQFYEAEVHVQPDARLMKSLRIWLTKEVQGQDTRKRKFSDGSQRSSSPTEIPRLARSADNVPLAIPSTPTSVLTPLTSPTPSTPLTAPAPSTLSRPKPKAYSHSNPVANACRERDQDKCVITKWDLDNQVAHIYPHSLGNAIGKREWDSFWNPLRIFWSPAQIDQWENEVLGNMRTEIPPNLLCLAPHVKTLWDKARFGLKPIGPKEDGHALEVEFHWLPMQMDRRIFVRIGEVPPKARPSTIKAKFRNIETDEDIESGDRLLLRTPDPQRWPLPSMKLLSMRWTLDRLCALAGAAKEYDDDDQDHDDPMVEHVGSLWEEDEEGWNYTEEDYTS</sequence>
<accession>A0A3D8S573</accession>
<dbReference type="GeneID" id="38115355"/>
<evidence type="ECO:0000313" key="4">
    <source>
        <dbReference type="Proteomes" id="UP000256690"/>
    </source>
</evidence>
<dbReference type="EMBL" id="PVWQ01000005">
    <property type="protein sequence ID" value="RDW81428.1"/>
    <property type="molecule type" value="Genomic_DNA"/>
</dbReference>
<feature type="region of interest" description="Disordered" evidence="1">
    <location>
        <begin position="1"/>
        <end position="43"/>
    </location>
</feature>
<feature type="domain" description="HNH nuclease" evidence="2">
    <location>
        <begin position="214"/>
        <end position="295"/>
    </location>
</feature>
<dbReference type="InterPro" id="IPR003615">
    <property type="entry name" value="HNH_nuc"/>
</dbReference>
<feature type="region of interest" description="Disordered" evidence="1">
    <location>
        <begin position="126"/>
        <end position="200"/>
    </location>
</feature>
<dbReference type="OrthoDB" id="5416097at2759"/>
<feature type="compositionally biased region" description="Polar residues" evidence="1">
    <location>
        <begin position="135"/>
        <end position="144"/>
    </location>
</feature>